<keyword evidence="4" id="KW-1185">Reference proteome</keyword>
<name>A0ABV4HW45_9ACTN</name>
<evidence type="ECO:0000259" key="2">
    <source>
        <dbReference type="Pfam" id="PF07179"/>
    </source>
</evidence>
<feature type="region of interest" description="Disordered" evidence="1">
    <location>
        <begin position="1"/>
        <end position="38"/>
    </location>
</feature>
<feature type="domain" description="SseB protein N-terminal" evidence="2">
    <location>
        <begin position="41"/>
        <end position="164"/>
    </location>
</feature>
<dbReference type="InterPro" id="IPR009839">
    <property type="entry name" value="SseB_N"/>
</dbReference>
<dbReference type="Proteomes" id="UP001566476">
    <property type="component" value="Unassembled WGS sequence"/>
</dbReference>
<protein>
    <submittedName>
        <fullName evidence="3">SseB family protein</fullName>
    </submittedName>
</protein>
<reference evidence="3 4" key="1">
    <citation type="submission" date="2024-07" db="EMBL/GenBank/DDBJ databases">
        <authorList>
            <person name="Thanompreechachai J."/>
            <person name="Duangmal K."/>
        </authorList>
    </citation>
    <scope>NUCLEOTIDE SEQUENCE [LARGE SCALE GENOMIC DNA]</scope>
    <source>
        <strain evidence="3 4">TBRC 1896</strain>
    </source>
</reference>
<dbReference type="EMBL" id="JBGGTQ010000001">
    <property type="protein sequence ID" value="MEZ0490634.1"/>
    <property type="molecule type" value="Genomic_DNA"/>
</dbReference>
<dbReference type="Pfam" id="PF07179">
    <property type="entry name" value="SseB"/>
    <property type="match status" value="1"/>
</dbReference>
<comment type="caution">
    <text evidence="3">The sequence shown here is derived from an EMBL/GenBank/DDBJ whole genome shotgun (WGS) entry which is preliminary data.</text>
</comment>
<feature type="compositionally biased region" description="Basic and acidic residues" evidence="1">
    <location>
        <begin position="1"/>
        <end position="12"/>
    </location>
</feature>
<evidence type="ECO:0000313" key="3">
    <source>
        <dbReference type="EMBL" id="MEZ0490634.1"/>
    </source>
</evidence>
<gene>
    <name evidence="3" type="ORF">AB2L28_00100</name>
</gene>
<organism evidence="3 4">
    <name type="scientific">Kineococcus mangrovi</name>
    <dbReference type="NCBI Taxonomy" id="1660183"/>
    <lineage>
        <taxon>Bacteria</taxon>
        <taxon>Bacillati</taxon>
        <taxon>Actinomycetota</taxon>
        <taxon>Actinomycetes</taxon>
        <taxon>Kineosporiales</taxon>
        <taxon>Kineosporiaceae</taxon>
        <taxon>Kineococcus</taxon>
    </lineage>
</organism>
<evidence type="ECO:0000313" key="4">
    <source>
        <dbReference type="Proteomes" id="UP001566476"/>
    </source>
</evidence>
<evidence type="ECO:0000256" key="1">
    <source>
        <dbReference type="SAM" id="MobiDB-lite"/>
    </source>
</evidence>
<accession>A0ABV4HW45</accession>
<sequence>MTAPEPAHDPRTTDSAGVPWAGRTLQPNAFAGDDGSRSPELDAALAAWDAVGQDPLARVHAERAVVLALCGGRVFAPVVAELGEAGEDGGDKSADMALALLTQPDGRRGLPLFTDLAALTAWRPDARPVPVPAEQAALSGAQEECDVLVLDPAGPVRFVVRRSAFWSLARGEAWTPAALDPALAAAVADAVRDLPAVRGTRCEPGRGAELRVVLGVSPGLDRDGLDDLLRRVGERLAAGVVAERAESLEFQVLPA</sequence>
<proteinExistence type="predicted"/>
<dbReference type="RefSeq" id="WP_370717238.1">
    <property type="nucleotide sequence ID" value="NZ_JBGGTQ010000001.1"/>
</dbReference>